<evidence type="ECO:0000259" key="2">
    <source>
        <dbReference type="SMART" id="SM00867"/>
    </source>
</evidence>
<keyword evidence="1" id="KW-0732">Signal</keyword>
<feature type="signal peptide" evidence="1">
    <location>
        <begin position="1"/>
        <end position="19"/>
    </location>
</feature>
<feature type="domain" description="Lipid/polyisoprenoid-binding YceI-like" evidence="2">
    <location>
        <begin position="29"/>
        <end position="182"/>
    </location>
</feature>
<dbReference type="EMBL" id="MFNF01000001">
    <property type="protein sequence ID" value="OGH04809.1"/>
    <property type="molecule type" value="Genomic_DNA"/>
</dbReference>
<dbReference type="InterPro" id="IPR036761">
    <property type="entry name" value="TTHA0802/YceI-like_sf"/>
</dbReference>
<dbReference type="Gene3D" id="2.40.128.110">
    <property type="entry name" value="Lipid/polyisoprenoid-binding, YceI-like"/>
    <property type="match status" value="1"/>
</dbReference>
<comment type="caution">
    <text evidence="3">The sequence shown here is derived from an EMBL/GenBank/DDBJ whole genome shotgun (WGS) entry which is preliminary data.</text>
</comment>
<evidence type="ECO:0000313" key="4">
    <source>
        <dbReference type="Proteomes" id="UP000177583"/>
    </source>
</evidence>
<dbReference type="SUPFAM" id="SSF101874">
    <property type="entry name" value="YceI-like"/>
    <property type="match status" value="1"/>
</dbReference>
<dbReference type="InterPro" id="IPR007372">
    <property type="entry name" value="Lipid/polyisoprenoid-bd_YceI"/>
</dbReference>
<name>A0A1F6H361_9PROT</name>
<reference evidence="3 4" key="1">
    <citation type="journal article" date="2016" name="Nat. Commun.">
        <title>Thousands of microbial genomes shed light on interconnected biogeochemical processes in an aquifer system.</title>
        <authorList>
            <person name="Anantharaman K."/>
            <person name="Brown C.T."/>
            <person name="Hug L.A."/>
            <person name="Sharon I."/>
            <person name="Castelle C.J."/>
            <person name="Probst A.J."/>
            <person name="Thomas B.C."/>
            <person name="Singh A."/>
            <person name="Wilkins M.J."/>
            <person name="Karaoz U."/>
            <person name="Brodie E.L."/>
            <person name="Williams K.H."/>
            <person name="Hubbard S.S."/>
            <person name="Banfield J.F."/>
        </authorList>
    </citation>
    <scope>NUCLEOTIDE SEQUENCE [LARGE SCALE GENOMIC DNA]</scope>
</reference>
<dbReference type="Pfam" id="PF04264">
    <property type="entry name" value="YceI"/>
    <property type="match status" value="1"/>
</dbReference>
<gene>
    <name evidence="3" type="ORF">A2557_07430</name>
</gene>
<accession>A0A1F6H361</accession>
<protein>
    <recommendedName>
        <fullName evidence="2">Lipid/polyisoprenoid-binding YceI-like domain-containing protein</fullName>
    </recommendedName>
</protein>
<dbReference type="Proteomes" id="UP000177583">
    <property type="component" value="Unassembled WGS sequence"/>
</dbReference>
<sequence>MKGLILGTLFALGGLVAFGAEQDSDQEIYYILQKGFIKVAGTTNLFDFKGQAVRHEGQLVEKDGSYTGKLLLRFVDLNFDLPGVGEVLERADYMNDKVYPTISIDLDHFTPAKKPTEIKAELAMHGATRPITIATQFEYLPPVVKVTGSFSIKQTDFNVKPYRAGLMKVGDILDVQFKVFFCEYYTENANLKISAETAAKLATDDKISVLMEKGFFGCEEIKKNLPSGQK</sequence>
<organism evidence="3 4">
    <name type="scientific">Candidatus Lambdaproteobacteria bacterium RIFOXYD2_FULL_56_26</name>
    <dbReference type="NCBI Taxonomy" id="1817773"/>
    <lineage>
        <taxon>Bacteria</taxon>
        <taxon>Pseudomonadati</taxon>
        <taxon>Pseudomonadota</taxon>
        <taxon>Candidatus Lambdaproteobacteria</taxon>
    </lineage>
</organism>
<dbReference type="SMART" id="SM00867">
    <property type="entry name" value="YceI"/>
    <property type="match status" value="1"/>
</dbReference>
<dbReference type="AlphaFoldDB" id="A0A1F6H361"/>
<evidence type="ECO:0000313" key="3">
    <source>
        <dbReference type="EMBL" id="OGH04809.1"/>
    </source>
</evidence>
<feature type="chain" id="PRO_5009524904" description="Lipid/polyisoprenoid-binding YceI-like domain-containing protein" evidence="1">
    <location>
        <begin position="20"/>
        <end position="230"/>
    </location>
</feature>
<proteinExistence type="predicted"/>
<evidence type="ECO:0000256" key="1">
    <source>
        <dbReference type="SAM" id="SignalP"/>
    </source>
</evidence>